<dbReference type="Proteomes" id="UP000036338">
    <property type="component" value="Unassembled WGS sequence"/>
</dbReference>
<dbReference type="EMBL" id="LDWR01000010">
    <property type="protein sequence ID" value="KML61867.1"/>
    <property type="molecule type" value="Genomic_DNA"/>
</dbReference>
<dbReference type="InterPro" id="IPR009100">
    <property type="entry name" value="AcylCoA_DH/oxidase_NM_dom_sf"/>
</dbReference>
<dbReference type="InterPro" id="IPR036250">
    <property type="entry name" value="AcylCo_DH-like_C"/>
</dbReference>
<dbReference type="InterPro" id="IPR006091">
    <property type="entry name" value="Acyl-CoA_Oxase/DH_mid-dom"/>
</dbReference>
<evidence type="ECO:0000256" key="12">
    <source>
        <dbReference type="ARBA" id="ARBA00068311"/>
    </source>
</evidence>
<dbReference type="Gene3D" id="1.10.540.10">
    <property type="entry name" value="Acyl-CoA dehydrogenase/oxidase, N-terminal domain"/>
    <property type="match status" value="1"/>
</dbReference>
<evidence type="ECO:0000313" key="19">
    <source>
        <dbReference type="Proteomes" id="UP000036338"/>
    </source>
</evidence>
<dbReference type="FunFam" id="2.40.110.10:FF:000001">
    <property type="entry name" value="Acyl-CoA dehydrogenase, mitochondrial"/>
    <property type="match status" value="1"/>
</dbReference>
<dbReference type="PROSITE" id="PS00073">
    <property type="entry name" value="ACYL_COA_DH_2"/>
    <property type="match status" value="1"/>
</dbReference>
<evidence type="ECO:0000256" key="7">
    <source>
        <dbReference type="ARBA" id="ARBA00052938"/>
    </source>
</evidence>
<proteinExistence type="inferred from homology"/>
<dbReference type="PANTHER" id="PTHR43884">
    <property type="entry name" value="ACYL-COA DEHYDROGENASE"/>
    <property type="match status" value="1"/>
</dbReference>
<evidence type="ECO:0000256" key="9">
    <source>
        <dbReference type="ARBA" id="ARBA00065214"/>
    </source>
</evidence>
<name>A0A0J5XGH5_BURCE</name>
<dbReference type="Pfam" id="PF02770">
    <property type="entry name" value="Acyl-CoA_dh_M"/>
    <property type="match status" value="1"/>
</dbReference>
<gene>
    <name evidence="18" type="ORF">VL15_04910</name>
</gene>
<dbReference type="Gene3D" id="1.20.140.10">
    <property type="entry name" value="Butyryl-CoA Dehydrogenase, subunit A, domain 3"/>
    <property type="match status" value="1"/>
</dbReference>
<evidence type="ECO:0000256" key="1">
    <source>
        <dbReference type="ARBA" id="ARBA00001974"/>
    </source>
</evidence>
<evidence type="ECO:0000256" key="3">
    <source>
        <dbReference type="ARBA" id="ARBA00022630"/>
    </source>
</evidence>
<evidence type="ECO:0000256" key="14">
    <source>
        <dbReference type="ARBA" id="ARBA00075603"/>
    </source>
</evidence>
<dbReference type="FunFam" id="1.10.540.10:FF:000002">
    <property type="entry name" value="Acyl-CoA dehydrogenase FadE19"/>
    <property type="match status" value="1"/>
</dbReference>
<dbReference type="EC" id="1.3.8.10" evidence="10"/>
<dbReference type="SUPFAM" id="SSF56645">
    <property type="entry name" value="Acyl-CoA dehydrogenase NM domain-like"/>
    <property type="match status" value="1"/>
</dbReference>
<evidence type="ECO:0000256" key="2">
    <source>
        <dbReference type="ARBA" id="ARBA00009347"/>
    </source>
</evidence>
<dbReference type="Pfam" id="PF00441">
    <property type="entry name" value="Acyl-CoA_dh_1"/>
    <property type="match status" value="1"/>
</dbReference>
<dbReference type="InterPro" id="IPR006089">
    <property type="entry name" value="Acyl-CoA_DH_CS"/>
</dbReference>
<evidence type="ECO:0000259" key="16">
    <source>
        <dbReference type="Pfam" id="PF02770"/>
    </source>
</evidence>
<dbReference type="InterPro" id="IPR037069">
    <property type="entry name" value="AcylCoA_DH/ox_N_sf"/>
</dbReference>
<organism evidence="18 19">
    <name type="scientific">Burkholderia cepacia</name>
    <name type="common">Pseudomonas cepacia</name>
    <dbReference type="NCBI Taxonomy" id="292"/>
    <lineage>
        <taxon>Bacteria</taxon>
        <taxon>Pseudomonadati</taxon>
        <taxon>Pseudomonadota</taxon>
        <taxon>Betaproteobacteria</taxon>
        <taxon>Burkholderiales</taxon>
        <taxon>Burkholderiaceae</taxon>
        <taxon>Burkholderia</taxon>
        <taxon>Burkholderia cepacia complex</taxon>
    </lineage>
</organism>
<keyword evidence="5" id="KW-0274">FAD</keyword>
<dbReference type="SUPFAM" id="SSF47203">
    <property type="entry name" value="Acyl-CoA dehydrogenase C-terminal domain-like"/>
    <property type="match status" value="1"/>
</dbReference>
<evidence type="ECO:0000256" key="11">
    <source>
        <dbReference type="ARBA" id="ARBA00066461"/>
    </source>
</evidence>
<dbReference type="GO" id="GO:0050660">
    <property type="term" value="F:flavin adenine dinucleotide binding"/>
    <property type="evidence" value="ECO:0007669"/>
    <property type="project" value="InterPro"/>
</dbReference>
<keyword evidence="3" id="KW-0285">Flavoprotein</keyword>
<feature type="domain" description="Acyl-CoA dehydrogenase/oxidase C-terminal" evidence="15">
    <location>
        <begin position="229"/>
        <end position="377"/>
    </location>
</feature>
<evidence type="ECO:0000256" key="6">
    <source>
        <dbReference type="ARBA" id="ARBA00023002"/>
    </source>
</evidence>
<accession>A0A0J5XGH5</accession>
<dbReference type="InterPro" id="IPR013786">
    <property type="entry name" value="AcylCoA_DH/ox_N"/>
</dbReference>
<dbReference type="RefSeq" id="WP_048243653.1">
    <property type="nucleotide sequence ID" value="NZ_LDWR01000010.1"/>
</dbReference>
<evidence type="ECO:0000256" key="13">
    <source>
        <dbReference type="ARBA" id="ARBA00072305"/>
    </source>
</evidence>
<keyword evidence="4" id="KW-0378">Hydrolase</keyword>
<evidence type="ECO:0000259" key="17">
    <source>
        <dbReference type="Pfam" id="PF02771"/>
    </source>
</evidence>
<comment type="function">
    <text evidence="8">Catalyzes the conversion 3-sulfinopropanoyl-CoA (3SP-CoA) to propanoyl-CoA by abstraction of sulfite. Does not show dehydrogenase activity.</text>
</comment>
<feature type="domain" description="Acyl-CoA dehydrogenase/oxidase N-terminal" evidence="17">
    <location>
        <begin position="6"/>
        <end position="117"/>
    </location>
</feature>
<comment type="similarity">
    <text evidence="2">Belongs to the acyl-CoA dehydrogenase family.</text>
</comment>
<evidence type="ECO:0000256" key="5">
    <source>
        <dbReference type="ARBA" id="ARBA00022827"/>
    </source>
</evidence>
<evidence type="ECO:0000313" key="18">
    <source>
        <dbReference type="EMBL" id="KML61867.1"/>
    </source>
</evidence>
<dbReference type="InterPro" id="IPR046373">
    <property type="entry name" value="Acyl-CoA_Oxase/DH_mid-dom_sf"/>
</dbReference>
<dbReference type="Pfam" id="PF02771">
    <property type="entry name" value="Acyl-CoA_dh_N"/>
    <property type="match status" value="1"/>
</dbReference>
<dbReference type="FunFam" id="1.20.140.10:FF:000004">
    <property type="entry name" value="Acyl-CoA dehydrogenase FadE25"/>
    <property type="match status" value="1"/>
</dbReference>
<dbReference type="EC" id="3.13.1.4" evidence="11"/>
<evidence type="ECO:0000256" key="10">
    <source>
        <dbReference type="ARBA" id="ARBA00066362"/>
    </source>
</evidence>
<comment type="caution">
    <text evidence="18">The sequence shown here is derived from an EMBL/GenBank/DDBJ whole genome shotgun (WGS) entry which is preliminary data.</text>
</comment>
<dbReference type="PIRSF" id="PIRSF016578">
    <property type="entry name" value="HsaA"/>
    <property type="match status" value="1"/>
</dbReference>
<dbReference type="GO" id="GO:0003995">
    <property type="term" value="F:acyl-CoA dehydrogenase activity"/>
    <property type="evidence" value="ECO:0007669"/>
    <property type="project" value="InterPro"/>
</dbReference>
<comment type="subunit">
    <text evidence="9">Homotrimer or homotetramer.</text>
</comment>
<keyword evidence="6" id="KW-0560">Oxidoreductase</keyword>
<protein>
    <recommendedName>
        <fullName evidence="12">3-sulfinopropanoyl-CoA desulfinase</fullName>
        <ecNumber evidence="10">1.3.8.10</ecNumber>
        <ecNumber evidence="11">3.13.1.4</ecNumber>
    </recommendedName>
    <alternativeName>
        <fullName evidence="14">3-sulfinopropionyl coenzyme A desulfinase</fullName>
    </alternativeName>
    <alternativeName>
        <fullName evidence="13">Cyclohex-1-ene-1-carbonyl-CoA dehydrogenase</fullName>
    </alternativeName>
</protein>
<dbReference type="GO" id="GO:0016787">
    <property type="term" value="F:hydrolase activity"/>
    <property type="evidence" value="ECO:0007669"/>
    <property type="project" value="UniProtKB-KW"/>
</dbReference>
<dbReference type="InterPro" id="IPR009075">
    <property type="entry name" value="AcylCo_DH/oxidase_C"/>
</dbReference>
<feature type="domain" description="Acyl-CoA oxidase/dehydrogenase middle" evidence="16">
    <location>
        <begin position="122"/>
        <end position="217"/>
    </location>
</feature>
<comment type="cofactor">
    <cofactor evidence="1">
        <name>FAD</name>
        <dbReference type="ChEBI" id="CHEBI:57692"/>
    </cofactor>
</comment>
<dbReference type="PANTHER" id="PTHR43884:SF12">
    <property type="entry name" value="ISOVALERYL-COA DEHYDROGENASE, MITOCHONDRIAL-RELATED"/>
    <property type="match status" value="1"/>
</dbReference>
<evidence type="ECO:0000256" key="4">
    <source>
        <dbReference type="ARBA" id="ARBA00022801"/>
    </source>
</evidence>
<dbReference type="Gene3D" id="2.40.110.10">
    <property type="entry name" value="Butyryl-CoA Dehydrogenase, subunit A, domain 2"/>
    <property type="match status" value="1"/>
</dbReference>
<dbReference type="PATRIC" id="fig|292.27.peg.172"/>
<evidence type="ECO:0000256" key="8">
    <source>
        <dbReference type="ARBA" id="ARBA00058152"/>
    </source>
</evidence>
<sequence>MDELYTEDQRMIRDAARAFATEVLAPNAAQWDHDAQLPDAVVAQLGELGLLGMIVPQELGGSYTDYVAYALAMEEIAAGDAACATLMSVHNSVGCGPILGFGTPAQKDRWLADMACGRVIGAFCLTEPQAGSEANNLRTRAELRDGKWVLNGAKQFVTNGQRAGVAIVFAMTDPEAGKRGISAFLVPTDTPGFIVGKPEKKMGIRASDTCPITFENCAIPEENLLGNRGEGLKIALSNLEGGRIGIAAQALGIARAAFDKARRYAGERVQFGKPIAEHQAIQQKLADMATQINAARLLVHHAAKLRTAGLPCLSEASQAKLFASEMAERVCTDAIQIHGGYGYLVDYEVERHYRDARITQIYEGTSEVQRMVIARQL</sequence>
<dbReference type="AlphaFoldDB" id="A0A0J5XGH5"/>
<comment type="catalytic activity">
    <reaction evidence="7">
        <text>3-sulfinopropanoyl-CoA + H2O = propanoyl-CoA + sulfite + H(+)</text>
        <dbReference type="Rhea" id="RHEA:41624"/>
        <dbReference type="ChEBI" id="CHEBI:15377"/>
        <dbReference type="ChEBI" id="CHEBI:15378"/>
        <dbReference type="ChEBI" id="CHEBI:17359"/>
        <dbReference type="ChEBI" id="CHEBI:57392"/>
        <dbReference type="ChEBI" id="CHEBI:78349"/>
        <dbReference type="EC" id="3.13.1.4"/>
    </reaction>
    <physiologicalReaction direction="left-to-right" evidence="7">
        <dbReference type="Rhea" id="RHEA:41625"/>
    </physiologicalReaction>
</comment>
<evidence type="ECO:0000259" key="15">
    <source>
        <dbReference type="Pfam" id="PF00441"/>
    </source>
</evidence>
<reference evidence="18 19" key="1">
    <citation type="submission" date="2015-05" db="EMBL/GenBank/DDBJ databases">
        <title>Draft genome of Burkholderia cepacia LK29.</title>
        <authorList>
            <person name="Chan X.Y."/>
        </authorList>
    </citation>
    <scope>NUCLEOTIDE SEQUENCE [LARGE SCALE GENOMIC DNA]</scope>
    <source>
        <strain evidence="18 19">LK29</strain>
    </source>
</reference>